<feature type="transmembrane region" description="Helical" evidence="7">
    <location>
        <begin position="98"/>
        <end position="116"/>
    </location>
</feature>
<feature type="transmembrane region" description="Helical" evidence="7">
    <location>
        <begin position="228"/>
        <end position="247"/>
    </location>
</feature>
<feature type="transmembrane region" description="Helical" evidence="7">
    <location>
        <begin position="296"/>
        <end position="317"/>
    </location>
</feature>
<feature type="transmembrane region" description="Helical" evidence="7">
    <location>
        <begin position="487"/>
        <end position="507"/>
    </location>
</feature>
<dbReference type="PANTHER" id="PTHR42718:SF49">
    <property type="entry name" value="EXPORT PROTEIN"/>
    <property type="match status" value="1"/>
</dbReference>
<feature type="transmembrane region" description="Helical" evidence="7">
    <location>
        <begin position="362"/>
        <end position="378"/>
    </location>
</feature>
<feature type="transmembrane region" description="Helical" evidence="7">
    <location>
        <begin position="72"/>
        <end position="92"/>
    </location>
</feature>
<dbReference type="Gene3D" id="1.20.1720.10">
    <property type="entry name" value="Multidrug resistance protein D"/>
    <property type="match status" value="1"/>
</dbReference>
<evidence type="ECO:0000256" key="2">
    <source>
        <dbReference type="ARBA" id="ARBA00022692"/>
    </source>
</evidence>
<evidence type="ECO:0000313" key="10">
    <source>
        <dbReference type="Proteomes" id="UP001165143"/>
    </source>
</evidence>
<dbReference type="PROSITE" id="PS50850">
    <property type="entry name" value="MFS"/>
    <property type="match status" value="1"/>
</dbReference>
<dbReference type="CDD" id="cd17321">
    <property type="entry name" value="MFS_MMR_MDR_like"/>
    <property type="match status" value="1"/>
</dbReference>
<feature type="region of interest" description="Disordered" evidence="6">
    <location>
        <begin position="177"/>
        <end position="211"/>
    </location>
</feature>
<proteinExistence type="predicted"/>
<feature type="transmembrane region" description="Helical" evidence="7">
    <location>
        <begin position="157"/>
        <end position="176"/>
    </location>
</feature>
<evidence type="ECO:0000259" key="8">
    <source>
        <dbReference type="PROSITE" id="PS50850"/>
    </source>
</evidence>
<feature type="transmembrane region" description="Helical" evidence="7">
    <location>
        <begin position="128"/>
        <end position="151"/>
    </location>
</feature>
<evidence type="ECO:0000256" key="1">
    <source>
        <dbReference type="ARBA" id="ARBA00004651"/>
    </source>
</evidence>
<feature type="transmembrane region" description="Helical" evidence="7">
    <location>
        <begin position="329"/>
        <end position="350"/>
    </location>
</feature>
<dbReference type="EMBL" id="BSRX01000006">
    <property type="protein sequence ID" value="GLW53258.1"/>
    <property type="molecule type" value="Genomic_DNA"/>
</dbReference>
<evidence type="ECO:0000256" key="6">
    <source>
        <dbReference type="SAM" id="MobiDB-lite"/>
    </source>
</evidence>
<evidence type="ECO:0000256" key="4">
    <source>
        <dbReference type="ARBA" id="ARBA00023136"/>
    </source>
</evidence>
<feature type="region of interest" description="Disordered" evidence="6">
    <location>
        <begin position="508"/>
        <end position="527"/>
    </location>
</feature>
<dbReference type="Pfam" id="PF07690">
    <property type="entry name" value="MFS_1"/>
    <property type="match status" value="1"/>
</dbReference>
<evidence type="ECO:0000256" key="5">
    <source>
        <dbReference type="ARBA" id="ARBA00023251"/>
    </source>
</evidence>
<dbReference type="Gene3D" id="1.20.1250.20">
    <property type="entry name" value="MFS general substrate transporter like domains"/>
    <property type="match status" value="1"/>
</dbReference>
<dbReference type="InterPro" id="IPR011701">
    <property type="entry name" value="MFS"/>
</dbReference>
<feature type="transmembrane region" description="Helical" evidence="7">
    <location>
        <begin position="390"/>
        <end position="408"/>
    </location>
</feature>
<dbReference type="PANTHER" id="PTHR42718">
    <property type="entry name" value="MAJOR FACILITATOR SUPERFAMILY MULTIDRUG TRANSPORTER MFSC"/>
    <property type="match status" value="1"/>
</dbReference>
<feature type="domain" description="Major facilitator superfamily (MFS) profile" evidence="8">
    <location>
        <begin position="1"/>
        <end position="512"/>
    </location>
</feature>
<dbReference type="GO" id="GO:0005886">
    <property type="term" value="C:plasma membrane"/>
    <property type="evidence" value="ECO:0007669"/>
    <property type="project" value="UniProtKB-SubCell"/>
</dbReference>
<name>A0A9W6PE30_9ACTN</name>
<protein>
    <recommendedName>
        <fullName evidence="8">Major facilitator superfamily (MFS) profile domain-containing protein</fullName>
    </recommendedName>
</protein>
<comment type="subcellular location">
    <subcellularLocation>
        <location evidence="1">Cell membrane</location>
        <topology evidence="1">Multi-pass membrane protein</topology>
    </subcellularLocation>
</comment>
<dbReference type="SUPFAM" id="SSF103473">
    <property type="entry name" value="MFS general substrate transporter"/>
    <property type="match status" value="2"/>
</dbReference>
<evidence type="ECO:0000256" key="3">
    <source>
        <dbReference type="ARBA" id="ARBA00022989"/>
    </source>
</evidence>
<comment type="caution">
    <text evidence="9">The sequence shown here is derived from an EMBL/GenBank/DDBJ whole genome shotgun (WGS) entry which is preliminary data.</text>
</comment>
<dbReference type="InterPro" id="IPR020846">
    <property type="entry name" value="MFS_dom"/>
</dbReference>
<dbReference type="AlphaFoldDB" id="A0A9W6PE30"/>
<gene>
    <name evidence="9" type="ORF">Kpho01_12690</name>
</gene>
<keyword evidence="3 7" id="KW-1133">Transmembrane helix</keyword>
<evidence type="ECO:0000256" key="7">
    <source>
        <dbReference type="SAM" id="Phobius"/>
    </source>
</evidence>
<dbReference type="RefSeq" id="WP_051778490.1">
    <property type="nucleotide sequence ID" value="NZ_BSRX01000006.1"/>
</dbReference>
<feature type="transmembrane region" description="Helical" evidence="7">
    <location>
        <begin position="40"/>
        <end position="60"/>
    </location>
</feature>
<evidence type="ECO:0000313" key="9">
    <source>
        <dbReference type="EMBL" id="GLW53258.1"/>
    </source>
</evidence>
<reference evidence="9" key="1">
    <citation type="submission" date="2023-02" db="EMBL/GenBank/DDBJ databases">
        <title>Kitasatospora phosalacinea NBRC 14362.</title>
        <authorList>
            <person name="Ichikawa N."/>
            <person name="Sato H."/>
            <person name="Tonouchi N."/>
        </authorList>
    </citation>
    <scope>NUCLEOTIDE SEQUENCE</scope>
    <source>
        <strain evidence="9">NBRC 14362</strain>
    </source>
</reference>
<feature type="compositionally biased region" description="Low complexity" evidence="6">
    <location>
        <begin position="518"/>
        <end position="527"/>
    </location>
</feature>
<keyword evidence="5" id="KW-0046">Antibiotic resistance</keyword>
<feature type="compositionally biased region" description="Basic and acidic residues" evidence="6">
    <location>
        <begin position="193"/>
        <end position="209"/>
    </location>
</feature>
<feature type="transmembrane region" description="Helical" evidence="7">
    <location>
        <begin position="259"/>
        <end position="276"/>
    </location>
</feature>
<keyword evidence="4 7" id="KW-0472">Membrane</keyword>
<dbReference type="GO" id="GO:0022857">
    <property type="term" value="F:transmembrane transporter activity"/>
    <property type="evidence" value="ECO:0007669"/>
    <property type="project" value="InterPro"/>
</dbReference>
<dbReference type="Proteomes" id="UP001165143">
    <property type="component" value="Unassembled WGS sequence"/>
</dbReference>
<dbReference type="InterPro" id="IPR036259">
    <property type="entry name" value="MFS_trans_sf"/>
</dbReference>
<keyword evidence="2 7" id="KW-0812">Transmembrane</keyword>
<accession>A0A9W6PE30</accession>
<sequence>MLTLGVVLLGMLTLSMSMSGTTVALTDIGAELGASGTALQWVVTGYFLTASSFMLLFGSLGDLFGRRRTYRTGAVVFALGLGLGALAPGIGFLDATRALAGLGAAGVMAGGGALIASAFRGAARTRAFAALGTTGGVGLALGPTLTGALVGSVGWRIAFGLFAAVGLLVAAGAGAADETRPGAGTQTVGVRPDGARPDGVRPDGARPDGVRTAGVRTAGARTAGRTKLDGAGAALFVLGLGLLMAGVTQGPANGWTSPPVLAALTAGPALLVAFAVRQSRTAHPLLDLSLVRDRHYLAWTVAGLSAAVGFAGSLTHLPTYFQGVDGLSAGQAGAAMLWLTAPVLVAPLLGGRLLTRGVPARVVITGALALVAGGNAWLTVLEPGAGTARLAGPLLAVGIGTGLANGIVDGQAMNRVGTDRAGVAAGFLNTVRGGGQAMVIAALGAALLTLVSSRVSSAQVAAEVVSGHLTGGERAFLAEQFTSAWHTVLWTVAALVALALATVATLLRPDNRPDNRPGTGISTSIGTGISTSTDVAIGVRPTPAHRTKAAQGAN</sequence>
<feature type="transmembrane region" description="Helical" evidence="7">
    <location>
        <begin position="429"/>
        <end position="451"/>
    </location>
</feature>
<organism evidence="9 10">
    <name type="scientific">Kitasatospora phosalacinea</name>
    <dbReference type="NCBI Taxonomy" id="2065"/>
    <lineage>
        <taxon>Bacteria</taxon>
        <taxon>Bacillati</taxon>
        <taxon>Actinomycetota</taxon>
        <taxon>Actinomycetes</taxon>
        <taxon>Kitasatosporales</taxon>
        <taxon>Streptomycetaceae</taxon>
        <taxon>Kitasatospora</taxon>
    </lineage>
</organism>
<dbReference type="GO" id="GO:0046677">
    <property type="term" value="P:response to antibiotic"/>
    <property type="evidence" value="ECO:0007669"/>
    <property type="project" value="UniProtKB-KW"/>
</dbReference>